<reference evidence="1" key="1">
    <citation type="journal article" date="2014" name="Front. Microbiol.">
        <title>High frequency of phylogenetically diverse reductive dehalogenase-homologous genes in deep subseafloor sedimentary metagenomes.</title>
        <authorList>
            <person name="Kawai M."/>
            <person name="Futagami T."/>
            <person name="Toyoda A."/>
            <person name="Takaki Y."/>
            <person name="Nishi S."/>
            <person name="Hori S."/>
            <person name="Arai W."/>
            <person name="Tsubouchi T."/>
            <person name="Morono Y."/>
            <person name="Uchiyama I."/>
            <person name="Ito T."/>
            <person name="Fujiyama A."/>
            <person name="Inagaki F."/>
            <person name="Takami H."/>
        </authorList>
    </citation>
    <scope>NUCLEOTIDE SEQUENCE</scope>
    <source>
        <strain evidence="1">Expedition CK06-06</strain>
    </source>
</reference>
<accession>X1FVH5</accession>
<proteinExistence type="predicted"/>
<protein>
    <submittedName>
        <fullName evidence="1">Uncharacterized protein</fullName>
    </submittedName>
</protein>
<dbReference type="EMBL" id="BARU01019100">
    <property type="protein sequence ID" value="GAH48987.1"/>
    <property type="molecule type" value="Genomic_DNA"/>
</dbReference>
<comment type="caution">
    <text evidence="1">The sequence shown here is derived from an EMBL/GenBank/DDBJ whole genome shotgun (WGS) entry which is preliminary data.</text>
</comment>
<evidence type="ECO:0000313" key="1">
    <source>
        <dbReference type="EMBL" id="GAH48987.1"/>
    </source>
</evidence>
<feature type="non-terminal residue" evidence="1">
    <location>
        <position position="176"/>
    </location>
</feature>
<dbReference type="AlphaFoldDB" id="X1FVH5"/>
<name>X1FVH5_9ZZZZ</name>
<sequence>MLFLIFSLIVCFTTSTDVVEHLMKSVFAPSKTPIKITRTHLNPQEKEIFKEYIYKQGYKIRIDVDSGDSIITTFVYNGKTGFIEGKPVSRIGSLEMVLYGCKCGYLLAMEKTSFSLYEGREIILVSGKQGNKLYLEYGTLLPMRWEFTNKTVVFKEYKKIDGLGKVPFLIVKAASM</sequence>
<organism evidence="1">
    <name type="scientific">marine sediment metagenome</name>
    <dbReference type="NCBI Taxonomy" id="412755"/>
    <lineage>
        <taxon>unclassified sequences</taxon>
        <taxon>metagenomes</taxon>
        <taxon>ecological metagenomes</taxon>
    </lineage>
</organism>
<gene>
    <name evidence="1" type="ORF">S03H2_31498</name>
</gene>